<accession>A0ABY8C234</accession>
<keyword evidence="3" id="KW-1185">Reference proteome</keyword>
<protein>
    <recommendedName>
        <fullName evidence="4">Lipoprotein</fullName>
    </recommendedName>
</protein>
<reference evidence="2 3" key="1">
    <citation type="submission" date="2023-03" db="EMBL/GenBank/DDBJ databases">
        <title>Genome sequence of Microbacterium sp. KACC 23027.</title>
        <authorList>
            <person name="Kim S."/>
            <person name="Heo J."/>
            <person name="Kwon S.-W."/>
        </authorList>
    </citation>
    <scope>NUCLEOTIDE SEQUENCE [LARGE SCALE GENOMIC DNA]</scope>
    <source>
        <strain evidence="2 3">KACC 23027</strain>
    </source>
</reference>
<dbReference type="Proteomes" id="UP001214553">
    <property type="component" value="Chromosome"/>
</dbReference>
<evidence type="ECO:0000313" key="2">
    <source>
        <dbReference type="EMBL" id="WEG09412.1"/>
    </source>
</evidence>
<dbReference type="PROSITE" id="PS51257">
    <property type="entry name" value="PROKAR_LIPOPROTEIN"/>
    <property type="match status" value="1"/>
</dbReference>
<evidence type="ECO:0008006" key="4">
    <source>
        <dbReference type="Google" id="ProtNLM"/>
    </source>
</evidence>
<evidence type="ECO:0000256" key="1">
    <source>
        <dbReference type="SAM" id="SignalP"/>
    </source>
</evidence>
<keyword evidence="1" id="KW-0732">Signal</keyword>
<organism evidence="2 3">
    <name type="scientific">Microbacterium horticulturae</name>
    <dbReference type="NCBI Taxonomy" id="3028316"/>
    <lineage>
        <taxon>Bacteria</taxon>
        <taxon>Bacillati</taxon>
        <taxon>Actinomycetota</taxon>
        <taxon>Actinomycetes</taxon>
        <taxon>Micrococcales</taxon>
        <taxon>Microbacteriaceae</taxon>
        <taxon>Microbacterium</taxon>
    </lineage>
</organism>
<sequence>MSSRLGLAAVLVCATALIAGCAPQPDPTPTQTAAFASEDEAFAAAEETYRAYVDAGNSIDFSDPATFEEVYKWETSNALASDKKVFTSYHAQGVTMTGDSVITLLSPQSATTDLSEVKLSACLDVSDVELIDGSGNSLVSADRGDVHSVTIRLVTTAGSDTQLAVAGIASRDGDPACA</sequence>
<feature type="chain" id="PRO_5046448118" description="Lipoprotein" evidence="1">
    <location>
        <begin position="22"/>
        <end position="178"/>
    </location>
</feature>
<gene>
    <name evidence="2" type="ORF">PU630_02250</name>
</gene>
<name>A0ABY8C234_9MICO</name>
<dbReference type="RefSeq" id="WP_275278736.1">
    <property type="nucleotide sequence ID" value="NZ_CP119108.1"/>
</dbReference>
<dbReference type="EMBL" id="CP119108">
    <property type="protein sequence ID" value="WEG09412.1"/>
    <property type="molecule type" value="Genomic_DNA"/>
</dbReference>
<proteinExistence type="predicted"/>
<feature type="signal peptide" evidence="1">
    <location>
        <begin position="1"/>
        <end position="21"/>
    </location>
</feature>
<evidence type="ECO:0000313" key="3">
    <source>
        <dbReference type="Proteomes" id="UP001214553"/>
    </source>
</evidence>